<organism evidence="6 7">
    <name type="scientific">Oculimacula yallundae</name>
    <dbReference type="NCBI Taxonomy" id="86028"/>
    <lineage>
        <taxon>Eukaryota</taxon>
        <taxon>Fungi</taxon>
        <taxon>Dikarya</taxon>
        <taxon>Ascomycota</taxon>
        <taxon>Pezizomycotina</taxon>
        <taxon>Leotiomycetes</taxon>
        <taxon>Helotiales</taxon>
        <taxon>Ploettnerulaceae</taxon>
        <taxon>Oculimacula</taxon>
    </lineage>
</organism>
<keyword evidence="1" id="KW-0521">NADP</keyword>
<dbReference type="Pfam" id="PF00248">
    <property type="entry name" value="Aldo_ket_red"/>
    <property type="match status" value="1"/>
</dbReference>
<keyword evidence="2" id="KW-0560">Oxidoreductase</keyword>
<evidence type="ECO:0000256" key="3">
    <source>
        <dbReference type="ARBA" id="ARBA00038157"/>
    </source>
</evidence>
<dbReference type="InterPro" id="IPR023210">
    <property type="entry name" value="NADP_OxRdtase_dom"/>
</dbReference>
<dbReference type="EMBL" id="JAZHXI010000018">
    <property type="protein sequence ID" value="KAL2061871.1"/>
    <property type="molecule type" value="Genomic_DNA"/>
</dbReference>
<evidence type="ECO:0000313" key="7">
    <source>
        <dbReference type="Proteomes" id="UP001595075"/>
    </source>
</evidence>
<evidence type="ECO:0000259" key="5">
    <source>
        <dbReference type="Pfam" id="PF00248"/>
    </source>
</evidence>
<comment type="similarity">
    <text evidence="3">Belongs to the aldo/keto reductase family. Aldo/keto reductase 2 subfamily.</text>
</comment>
<dbReference type="PANTHER" id="PTHR43364:SF7">
    <property type="entry name" value="NADP-DEPENDENT OXIDOREDUCTASE DOMAIN-CONTAINING PROTEIN-RELATED"/>
    <property type="match status" value="1"/>
</dbReference>
<keyword evidence="7" id="KW-1185">Reference proteome</keyword>
<gene>
    <name evidence="6" type="ORF">VTL71DRAFT_7249</name>
</gene>
<comment type="caution">
    <text evidence="6">The sequence shown here is derived from an EMBL/GenBank/DDBJ whole genome shotgun (WGS) entry which is preliminary data.</text>
</comment>
<dbReference type="PANTHER" id="PTHR43364">
    <property type="entry name" value="NADH-SPECIFIC METHYLGLYOXAL REDUCTASE-RELATED"/>
    <property type="match status" value="1"/>
</dbReference>
<accession>A0ABR4BW83</accession>
<feature type="compositionally biased region" description="Basic and acidic residues" evidence="4">
    <location>
        <begin position="240"/>
        <end position="256"/>
    </location>
</feature>
<feature type="domain" description="NADP-dependent oxidoreductase" evidence="5">
    <location>
        <begin position="29"/>
        <end position="332"/>
    </location>
</feature>
<dbReference type="SUPFAM" id="SSF51430">
    <property type="entry name" value="NAD(P)-linked oxidoreductase"/>
    <property type="match status" value="1"/>
</dbReference>
<evidence type="ECO:0000256" key="4">
    <source>
        <dbReference type="SAM" id="MobiDB-lite"/>
    </source>
</evidence>
<dbReference type="Gene3D" id="3.20.20.100">
    <property type="entry name" value="NADP-dependent oxidoreductase domain"/>
    <property type="match status" value="1"/>
</dbReference>
<name>A0ABR4BW83_9HELO</name>
<evidence type="ECO:0000256" key="1">
    <source>
        <dbReference type="ARBA" id="ARBA00022857"/>
    </source>
</evidence>
<dbReference type="InterPro" id="IPR050523">
    <property type="entry name" value="AKR_Detox_Biosynth"/>
</dbReference>
<evidence type="ECO:0000256" key="2">
    <source>
        <dbReference type="ARBA" id="ARBA00023002"/>
    </source>
</evidence>
<proteinExistence type="inferred from homology"/>
<evidence type="ECO:0000313" key="6">
    <source>
        <dbReference type="EMBL" id="KAL2061871.1"/>
    </source>
</evidence>
<reference evidence="6 7" key="1">
    <citation type="journal article" date="2024" name="Commun. Biol.">
        <title>Comparative genomic analysis of thermophilic fungi reveals convergent evolutionary adaptations and gene losses.</title>
        <authorList>
            <person name="Steindorff A.S."/>
            <person name="Aguilar-Pontes M.V."/>
            <person name="Robinson A.J."/>
            <person name="Andreopoulos B."/>
            <person name="LaButti K."/>
            <person name="Kuo A."/>
            <person name="Mondo S."/>
            <person name="Riley R."/>
            <person name="Otillar R."/>
            <person name="Haridas S."/>
            <person name="Lipzen A."/>
            <person name="Grimwood J."/>
            <person name="Schmutz J."/>
            <person name="Clum A."/>
            <person name="Reid I.D."/>
            <person name="Moisan M.C."/>
            <person name="Butler G."/>
            <person name="Nguyen T.T.M."/>
            <person name="Dewar K."/>
            <person name="Conant G."/>
            <person name="Drula E."/>
            <person name="Henrissat B."/>
            <person name="Hansel C."/>
            <person name="Singer S."/>
            <person name="Hutchinson M.I."/>
            <person name="de Vries R.P."/>
            <person name="Natvig D.O."/>
            <person name="Powell A.J."/>
            <person name="Tsang A."/>
            <person name="Grigoriev I.V."/>
        </authorList>
    </citation>
    <scope>NUCLEOTIDE SEQUENCE [LARGE SCALE GENOMIC DNA]</scope>
    <source>
        <strain evidence="6 7">CBS 494.80</strain>
    </source>
</reference>
<dbReference type="InterPro" id="IPR036812">
    <property type="entry name" value="NAD(P)_OxRdtase_dom_sf"/>
</dbReference>
<feature type="region of interest" description="Disordered" evidence="4">
    <location>
        <begin position="238"/>
        <end position="262"/>
    </location>
</feature>
<sequence length="387" mass="42787">MAFQAAATPKSALGYHRILSSTAGVRVSPLCLGAMNFGDAWKQVMGECNKETTFEILDYFFEQGGNFIDTANAYQGGESEEWIGEWMRSRDVREQIILATKFTTCYTSGKGGMNSNFSGNHSKSLRNSVDSSIKKLGVEYIDLLYVHWWDFTTSIPELMQSLNHLISSGKVLYLGISDTPAWVVVKANCYAREHGLTPFSVYQGKWNAACRDFERDILPMCESEGMGIAPWGTLGSGDFKTPEQREEGKGTGEGRKMFPSTQRNRDVSVKLDEIAKRKGTILTSVALSYILHKYPFVYPIIGGRNVSHLAGNIGALSISLSDAEISEIENVAEFDVGFPMNMLFGVGTGQDDVKYSSRMTSKDVAWTGYAAKLDVPEKVRACRPRGE</sequence>
<protein>
    <recommendedName>
        <fullName evidence="5">NADP-dependent oxidoreductase domain-containing protein</fullName>
    </recommendedName>
</protein>
<dbReference type="Proteomes" id="UP001595075">
    <property type="component" value="Unassembled WGS sequence"/>
</dbReference>